<keyword evidence="3" id="KW-0560">Oxidoreductase</keyword>
<proteinExistence type="inferred from homology"/>
<protein>
    <submittedName>
        <fullName evidence="6">Uncharacterized protein</fullName>
    </submittedName>
</protein>
<dbReference type="EMBL" id="JAULSW010000002">
    <property type="protein sequence ID" value="KAK3391159.1"/>
    <property type="molecule type" value="Genomic_DNA"/>
</dbReference>
<dbReference type="PRINTS" id="PR00081">
    <property type="entry name" value="GDHRDH"/>
</dbReference>
<dbReference type="GO" id="GO:0006654">
    <property type="term" value="P:phosphatidic acid biosynthetic process"/>
    <property type="evidence" value="ECO:0007669"/>
    <property type="project" value="TreeGrafter"/>
</dbReference>
<comment type="caution">
    <text evidence="6">The sequence shown here is derived from an EMBL/GenBank/DDBJ whole genome shotgun (WGS) entry which is preliminary data.</text>
</comment>
<evidence type="ECO:0000313" key="6">
    <source>
        <dbReference type="EMBL" id="KAK3391159.1"/>
    </source>
</evidence>
<accession>A0AAE0P0T3</accession>
<keyword evidence="7" id="KW-1185">Reference proteome</keyword>
<evidence type="ECO:0000256" key="1">
    <source>
        <dbReference type="ARBA" id="ARBA00006484"/>
    </source>
</evidence>
<dbReference type="GO" id="GO:0004806">
    <property type="term" value="F:triacylglycerol lipase activity"/>
    <property type="evidence" value="ECO:0007669"/>
    <property type="project" value="TreeGrafter"/>
</dbReference>
<dbReference type="GO" id="GO:0000140">
    <property type="term" value="F:acylglycerone-phosphate reductase (NADP+) activity"/>
    <property type="evidence" value="ECO:0007669"/>
    <property type="project" value="TreeGrafter"/>
</dbReference>
<dbReference type="Proteomes" id="UP001285441">
    <property type="component" value="Unassembled WGS sequence"/>
</dbReference>
<evidence type="ECO:0000313" key="7">
    <source>
        <dbReference type="Proteomes" id="UP001285441"/>
    </source>
</evidence>
<keyword evidence="2" id="KW-0521">NADP</keyword>
<dbReference type="InterPro" id="IPR002347">
    <property type="entry name" value="SDR_fam"/>
</dbReference>
<dbReference type="PANTHER" id="PTHR44169:SF6">
    <property type="entry name" value="NADPH-DEPENDENT 1-ACYLDIHYDROXYACETONE PHOSPHATE REDUCTASE"/>
    <property type="match status" value="1"/>
</dbReference>
<organism evidence="6 7">
    <name type="scientific">Podospora didyma</name>
    <dbReference type="NCBI Taxonomy" id="330526"/>
    <lineage>
        <taxon>Eukaryota</taxon>
        <taxon>Fungi</taxon>
        <taxon>Dikarya</taxon>
        <taxon>Ascomycota</taxon>
        <taxon>Pezizomycotina</taxon>
        <taxon>Sordariomycetes</taxon>
        <taxon>Sordariomycetidae</taxon>
        <taxon>Sordariales</taxon>
        <taxon>Podosporaceae</taxon>
        <taxon>Podospora</taxon>
    </lineage>
</organism>
<dbReference type="PROSITE" id="PS00061">
    <property type="entry name" value="ADH_SHORT"/>
    <property type="match status" value="1"/>
</dbReference>
<dbReference type="GO" id="GO:0005811">
    <property type="term" value="C:lipid droplet"/>
    <property type="evidence" value="ECO:0007669"/>
    <property type="project" value="TreeGrafter"/>
</dbReference>
<dbReference type="InterPro" id="IPR036291">
    <property type="entry name" value="NAD(P)-bd_dom_sf"/>
</dbReference>
<name>A0AAE0P0T3_9PEZI</name>
<dbReference type="AlphaFoldDB" id="A0AAE0P0T3"/>
<feature type="transmembrane region" description="Helical" evidence="5">
    <location>
        <begin position="208"/>
        <end position="229"/>
    </location>
</feature>
<gene>
    <name evidence="6" type="ORF">B0H63DRAFT_520352</name>
</gene>
<reference evidence="6" key="2">
    <citation type="submission" date="2023-06" db="EMBL/GenBank/DDBJ databases">
        <authorList>
            <consortium name="Lawrence Berkeley National Laboratory"/>
            <person name="Haridas S."/>
            <person name="Hensen N."/>
            <person name="Bonometti L."/>
            <person name="Westerberg I."/>
            <person name="Brannstrom I.O."/>
            <person name="Guillou S."/>
            <person name="Cros-Aarteil S."/>
            <person name="Calhoun S."/>
            <person name="Kuo A."/>
            <person name="Mondo S."/>
            <person name="Pangilinan J."/>
            <person name="Riley R."/>
            <person name="LaButti K."/>
            <person name="Andreopoulos B."/>
            <person name="Lipzen A."/>
            <person name="Chen C."/>
            <person name="Yanf M."/>
            <person name="Daum C."/>
            <person name="Ng V."/>
            <person name="Clum A."/>
            <person name="Steindorff A."/>
            <person name="Ohm R."/>
            <person name="Martin F."/>
            <person name="Silar P."/>
            <person name="Natvig D."/>
            <person name="Lalanne C."/>
            <person name="Gautier V."/>
            <person name="Ament-velasquez S.L."/>
            <person name="Kruys A."/>
            <person name="Hutchinson M.I."/>
            <person name="Powell A.J."/>
            <person name="Barry K."/>
            <person name="Miller A.N."/>
            <person name="Grigoriev I.V."/>
            <person name="Debuchy R."/>
            <person name="Gladieux P."/>
            <person name="Thoren M.H."/>
            <person name="Johannesson H."/>
        </authorList>
    </citation>
    <scope>NUCLEOTIDE SEQUENCE</scope>
    <source>
        <strain evidence="6">CBS 232.78</strain>
    </source>
</reference>
<sequence length="241" mass="26566">MRKKNFTVLITGCGGGGIVWALAKAFRERGYHVFATLRDVSKAEGLDKLSDIDVLELDVTDSDSIARCRDAVAMRTGNKLDVLVNNAGAEFICPLLDTHIAEAKRIYKVNVWGLLAVSYCPGTTNGLTGAYASSKAAAARMSEVMRMEMEPLGVRVVLVMVGSVATTMFTRPGGHMKLAETSYYHGVEEYAYEKRISHLDASMTLGPIWYGTYALLVPFATWGMPQWWVGWSLNNGRDLIW</sequence>
<dbReference type="GO" id="GO:0005783">
    <property type="term" value="C:endoplasmic reticulum"/>
    <property type="evidence" value="ECO:0007669"/>
    <property type="project" value="TreeGrafter"/>
</dbReference>
<dbReference type="Gene3D" id="3.40.50.720">
    <property type="entry name" value="NAD(P)-binding Rossmann-like Domain"/>
    <property type="match status" value="2"/>
</dbReference>
<keyword evidence="5" id="KW-0812">Transmembrane</keyword>
<evidence type="ECO:0000256" key="3">
    <source>
        <dbReference type="ARBA" id="ARBA00023002"/>
    </source>
</evidence>
<dbReference type="SUPFAM" id="SSF51735">
    <property type="entry name" value="NAD(P)-binding Rossmann-fold domains"/>
    <property type="match status" value="1"/>
</dbReference>
<feature type="transmembrane region" description="Helical" evidence="5">
    <location>
        <begin position="152"/>
        <end position="170"/>
    </location>
</feature>
<keyword evidence="5" id="KW-0472">Membrane</keyword>
<dbReference type="PRINTS" id="PR00080">
    <property type="entry name" value="SDRFAMILY"/>
</dbReference>
<dbReference type="PANTHER" id="PTHR44169">
    <property type="entry name" value="NADPH-DEPENDENT 1-ACYLDIHYDROXYACETONE PHOSPHATE REDUCTASE"/>
    <property type="match status" value="1"/>
</dbReference>
<reference evidence="6" key="1">
    <citation type="journal article" date="2023" name="Mol. Phylogenet. Evol.">
        <title>Genome-scale phylogeny and comparative genomics of the fungal order Sordariales.</title>
        <authorList>
            <person name="Hensen N."/>
            <person name="Bonometti L."/>
            <person name="Westerberg I."/>
            <person name="Brannstrom I.O."/>
            <person name="Guillou S."/>
            <person name="Cros-Aarteil S."/>
            <person name="Calhoun S."/>
            <person name="Haridas S."/>
            <person name="Kuo A."/>
            <person name="Mondo S."/>
            <person name="Pangilinan J."/>
            <person name="Riley R."/>
            <person name="LaButti K."/>
            <person name="Andreopoulos B."/>
            <person name="Lipzen A."/>
            <person name="Chen C."/>
            <person name="Yan M."/>
            <person name="Daum C."/>
            <person name="Ng V."/>
            <person name="Clum A."/>
            <person name="Steindorff A."/>
            <person name="Ohm R.A."/>
            <person name="Martin F."/>
            <person name="Silar P."/>
            <person name="Natvig D.O."/>
            <person name="Lalanne C."/>
            <person name="Gautier V."/>
            <person name="Ament-Velasquez S.L."/>
            <person name="Kruys A."/>
            <person name="Hutchinson M.I."/>
            <person name="Powell A.J."/>
            <person name="Barry K."/>
            <person name="Miller A.N."/>
            <person name="Grigoriev I.V."/>
            <person name="Debuchy R."/>
            <person name="Gladieux P."/>
            <person name="Hiltunen Thoren M."/>
            <person name="Johannesson H."/>
        </authorList>
    </citation>
    <scope>NUCLEOTIDE SEQUENCE</scope>
    <source>
        <strain evidence="6">CBS 232.78</strain>
    </source>
</reference>
<dbReference type="InterPro" id="IPR020904">
    <property type="entry name" value="Sc_DH/Rdtase_CS"/>
</dbReference>
<comment type="similarity">
    <text evidence="1 4">Belongs to the short-chain dehydrogenases/reductases (SDR) family.</text>
</comment>
<dbReference type="Pfam" id="PF00106">
    <property type="entry name" value="adh_short"/>
    <property type="match status" value="2"/>
</dbReference>
<evidence type="ECO:0000256" key="5">
    <source>
        <dbReference type="SAM" id="Phobius"/>
    </source>
</evidence>
<dbReference type="GO" id="GO:0019433">
    <property type="term" value="P:triglyceride catabolic process"/>
    <property type="evidence" value="ECO:0007669"/>
    <property type="project" value="TreeGrafter"/>
</dbReference>
<evidence type="ECO:0000256" key="4">
    <source>
        <dbReference type="RuleBase" id="RU000363"/>
    </source>
</evidence>
<keyword evidence="5" id="KW-1133">Transmembrane helix</keyword>
<evidence type="ECO:0000256" key="2">
    <source>
        <dbReference type="ARBA" id="ARBA00022857"/>
    </source>
</evidence>
<feature type="transmembrane region" description="Helical" evidence="5">
    <location>
        <begin position="6"/>
        <end position="23"/>
    </location>
</feature>